<protein>
    <recommendedName>
        <fullName evidence="7">LIM domain-containing protein</fullName>
    </recommendedName>
</protein>
<feature type="domain" description="LIM zinc-binding" evidence="9">
    <location>
        <begin position="203"/>
        <end position="262"/>
    </location>
</feature>
<dbReference type="FunFam" id="2.10.110.10:FF:000011">
    <property type="entry name" value="Lim and senescent cell antigen-like-containing"/>
    <property type="match status" value="1"/>
</dbReference>
<dbReference type="PANTHER" id="PTHR24210">
    <property type="entry name" value="LIM DOMAIN-CONTAINING PROTEIN"/>
    <property type="match status" value="1"/>
</dbReference>
<feature type="domain" description="LIM zinc-binding" evidence="9">
    <location>
        <begin position="19"/>
        <end position="79"/>
    </location>
</feature>
<dbReference type="InterPro" id="IPR047946">
    <property type="entry name" value="PINCH-1/2-like"/>
</dbReference>
<evidence type="ECO:0000313" key="10">
    <source>
        <dbReference type="EMBL" id="EDO47660.1"/>
    </source>
</evidence>
<comment type="subcellular location">
    <subcellularLocation>
        <location evidence="1">Cell junction</location>
    </subcellularLocation>
</comment>
<keyword evidence="6 7" id="KW-0440">LIM domain</keyword>
<evidence type="ECO:0000256" key="7">
    <source>
        <dbReference type="PIRNR" id="PIRNR038003"/>
    </source>
</evidence>
<dbReference type="GO" id="GO:0098609">
    <property type="term" value="P:cell-cell adhesion"/>
    <property type="evidence" value="ECO:0000318"/>
    <property type="project" value="GO_Central"/>
</dbReference>
<evidence type="ECO:0000313" key="11">
    <source>
        <dbReference type="Proteomes" id="UP000001593"/>
    </source>
</evidence>
<evidence type="ECO:0000256" key="2">
    <source>
        <dbReference type="ARBA" id="ARBA00022723"/>
    </source>
</evidence>
<dbReference type="STRING" id="45351.A7RLT9"/>
<dbReference type="AlphaFoldDB" id="A7RLT9"/>
<dbReference type="GO" id="GO:2001046">
    <property type="term" value="P:positive regulation of integrin-mediated signaling pathway"/>
    <property type="evidence" value="ECO:0000318"/>
    <property type="project" value="GO_Central"/>
</dbReference>
<dbReference type="CDD" id="cd09331">
    <property type="entry name" value="LIM1_PINCH"/>
    <property type="match status" value="1"/>
</dbReference>
<dbReference type="Pfam" id="PF00412">
    <property type="entry name" value="LIM"/>
    <property type="match status" value="4"/>
</dbReference>
<reference evidence="10 11" key="1">
    <citation type="journal article" date="2007" name="Science">
        <title>Sea anemone genome reveals ancestral eumetazoan gene repertoire and genomic organization.</title>
        <authorList>
            <person name="Putnam N.H."/>
            <person name="Srivastava M."/>
            <person name="Hellsten U."/>
            <person name="Dirks B."/>
            <person name="Chapman J."/>
            <person name="Salamov A."/>
            <person name="Terry A."/>
            <person name="Shapiro H."/>
            <person name="Lindquist E."/>
            <person name="Kapitonov V.V."/>
            <person name="Jurka J."/>
            <person name="Genikhovich G."/>
            <person name="Grigoriev I.V."/>
            <person name="Lucas S.M."/>
            <person name="Steele R.E."/>
            <person name="Finnerty J.R."/>
            <person name="Technau U."/>
            <person name="Martindale M.Q."/>
            <person name="Rokhsar D.S."/>
        </authorList>
    </citation>
    <scope>NUCLEOTIDE SEQUENCE [LARGE SCALE GENOMIC DNA]</scope>
    <source>
        <strain evidence="11">CH2 X CH6</strain>
    </source>
</reference>
<dbReference type="SMART" id="SM00132">
    <property type="entry name" value="LIM"/>
    <property type="match status" value="5"/>
</dbReference>
<evidence type="ECO:0000256" key="1">
    <source>
        <dbReference type="ARBA" id="ARBA00004282"/>
    </source>
</evidence>
<dbReference type="FunFam" id="2.10.110.10:FF:000029">
    <property type="entry name" value="LIM and senescent cell antigen-like-containing domain protein"/>
    <property type="match status" value="1"/>
</dbReference>
<dbReference type="GO" id="GO:0046872">
    <property type="term" value="F:metal ion binding"/>
    <property type="evidence" value="ECO:0007669"/>
    <property type="project" value="UniProtKB-KW"/>
</dbReference>
<evidence type="ECO:0000259" key="9">
    <source>
        <dbReference type="PROSITE" id="PS50023"/>
    </source>
</evidence>
<dbReference type="EMBL" id="DS469518">
    <property type="protein sequence ID" value="EDO47660.1"/>
    <property type="molecule type" value="Genomic_DNA"/>
</dbReference>
<dbReference type="PROSITE" id="PS50023">
    <property type="entry name" value="LIM_DOMAIN_2"/>
    <property type="match status" value="4"/>
</dbReference>
<dbReference type="InterPro" id="IPR017351">
    <property type="entry name" value="PINCH-1-4-like"/>
</dbReference>
<evidence type="ECO:0000256" key="5">
    <source>
        <dbReference type="ARBA" id="ARBA00022949"/>
    </source>
</evidence>
<keyword evidence="3" id="KW-0677">Repeat</keyword>
<dbReference type="KEGG" id="nve:5519945"/>
<feature type="domain" description="LIM zinc-binding" evidence="9">
    <location>
        <begin position="263"/>
        <end position="322"/>
    </location>
</feature>
<dbReference type="OMA" id="RYVCHKC"/>
<dbReference type="PhylomeDB" id="A7RLT9"/>
<keyword evidence="5" id="KW-0965">Cell junction</keyword>
<feature type="domain" description="LIM zinc-binding" evidence="9">
    <location>
        <begin position="80"/>
        <end position="139"/>
    </location>
</feature>
<gene>
    <name evidence="10" type="ORF">NEMVEDRAFT_v1g160257</name>
</gene>
<dbReference type="Proteomes" id="UP000001593">
    <property type="component" value="Unassembled WGS sequence"/>
</dbReference>
<evidence type="ECO:0000256" key="3">
    <source>
        <dbReference type="ARBA" id="ARBA00022737"/>
    </source>
</evidence>
<dbReference type="CDD" id="cd09332">
    <property type="entry name" value="LIM2_PINCH"/>
    <property type="match status" value="1"/>
</dbReference>
<dbReference type="Gene3D" id="2.10.110.10">
    <property type="entry name" value="Cysteine Rich Protein"/>
    <property type="match status" value="5"/>
</dbReference>
<dbReference type="OrthoDB" id="20689at2759"/>
<name>A7RLT9_NEMVE</name>
<proteinExistence type="predicted"/>
<keyword evidence="11" id="KW-1185">Reference proteome</keyword>
<keyword evidence="2 8" id="KW-0479">Metal-binding</keyword>
<evidence type="ECO:0000256" key="6">
    <source>
        <dbReference type="ARBA" id="ARBA00023038"/>
    </source>
</evidence>
<dbReference type="InterPro" id="IPR047944">
    <property type="entry name" value="LIMS1/2-like_LIM1"/>
</dbReference>
<dbReference type="PROSITE" id="PS00478">
    <property type="entry name" value="LIM_DOMAIN_1"/>
    <property type="match status" value="2"/>
</dbReference>
<dbReference type="GO" id="GO:0045216">
    <property type="term" value="P:cell-cell junction organization"/>
    <property type="evidence" value="ECO:0000318"/>
    <property type="project" value="GO_Central"/>
</dbReference>
<accession>A7RLT9</accession>
<dbReference type="GO" id="GO:0005911">
    <property type="term" value="C:cell-cell junction"/>
    <property type="evidence" value="ECO:0000318"/>
    <property type="project" value="GO_Central"/>
</dbReference>
<dbReference type="eggNOG" id="KOG2272">
    <property type="taxonomic scope" value="Eukaryota"/>
</dbReference>
<sequence length="345" mass="39754">MPVQENMTTIRSNIGLSTAICAVCHEGFGVDERMVNSNGQILHERCFVCVQCFQAFPDGLFYEYDGRRFCEHDFQTLFAPCCKQCGKFVIGRVIKAMQANWHPDCFRCEICNDCLADTGFVKNAGRALCKKCNADEKTKKTGRYVCRKCHTYIPEGEHIMYMGDPVHPWHYNCFCCGKELDHFCRKKDTELYCLRCHDLLGTPICGACRRPVEDRVVHALGKAWHVEHFVCAKCEKPFYGHRYYERKGLAYCETHYNELYGDICFECNKAITGDVVNALNKCWCVQHFTCIGCNISLTLKSKFHEFDMQPLCKKCYEKMPMELKKRLKRAEQGSPAKTPTKKSTT</sequence>
<dbReference type="SUPFAM" id="SSF57716">
    <property type="entry name" value="Glucocorticoid receptor-like (DNA-binding domain)"/>
    <property type="match status" value="6"/>
</dbReference>
<dbReference type="CDD" id="cd09335">
    <property type="entry name" value="LIM5_PINCH"/>
    <property type="match status" value="1"/>
</dbReference>
<dbReference type="GO" id="GO:1900026">
    <property type="term" value="P:positive regulation of substrate adhesion-dependent cell spreading"/>
    <property type="evidence" value="ECO:0000318"/>
    <property type="project" value="GO_Central"/>
</dbReference>
<dbReference type="InterPro" id="IPR001781">
    <property type="entry name" value="Znf_LIM"/>
</dbReference>
<dbReference type="HOGENOM" id="CLU_001357_0_0_1"/>
<dbReference type="PIRSF" id="PIRSF038003">
    <property type="entry name" value="PINCH"/>
    <property type="match status" value="1"/>
</dbReference>
<keyword evidence="4 8" id="KW-0862">Zinc</keyword>
<evidence type="ECO:0000256" key="8">
    <source>
        <dbReference type="PROSITE-ProRule" id="PRU00125"/>
    </source>
</evidence>
<dbReference type="PANTHER" id="PTHR24210:SF0">
    <property type="entry name" value="LIM DOMAIN-CONTAINING PROTEIN"/>
    <property type="match status" value="1"/>
</dbReference>
<evidence type="ECO:0000256" key="4">
    <source>
        <dbReference type="ARBA" id="ARBA00022833"/>
    </source>
</evidence>
<dbReference type="CDD" id="cd09334">
    <property type="entry name" value="LIM4_PINCH"/>
    <property type="match status" value="1"/>
</dbReference>
<dbReference type="FunFam" id="2.10.110.10:FF:000017">
    <property type="entry name" value="Lim and senescent cell antigen-like-containing"/>
    <property type="match status" value="1"/>
</dbReference>
<dbReference type="GO" id="GO:0005925">
    <property type="term" value="C:focal adhesion"/>
    <property type="evidence" value="ECO:0000318"/>
    <property type="project" value="GO_Central"/>
</dbReference>
<dbReference type="GO" id="GO:0005737">
    <property type="term" value="C:cytoplasm"/>
    <property type="evidence" value="ECO:0000318"/>
    <property type="project" value="GO_Central"/>
</dbReference>
<dbReference type="InParanoid" id="A7RLT9"/>
<organism evidence="10 11">
    <name type="scientific">Nematostella vectensis</name>
    <name type="common">Starlet sea anemone</name>
    <dbReference type="NCBI Taxonomy" id="45351"/>
    <lineage>
        <taxon>Eukaryota</taxon>
        <taxon>Metazoa</taxon>
        <taxon>Cnidaria</taxon>
        <taxon>Anthozoa</taxon>
        <taxon>Hexacorallia</taxon>
        <taxon>Actiniaria</taxon>
        <taxon>Edwardsiidae</taxon>
        <taxon>Nematostella</taxon>
    </lineage>
</organism>